<proteinExistence type="predicted"/>
<keyword evidence="2" id="KW-1185">Reference proteome</keyword>
<dbReference type="EMBL" id="KZ824999">
    <property type="protein sequence ID" value="RAH65174.1"/>
    <property type="molecule type" value="Genomic_DNA"/>
</dbReference>
<dbReference type="Proteomes" id="UP000249661">
    <property type="component" value="Unassembled WGS sequence"/>
</dbReference>
<protein>
    <submittedName>
        <fullName evidence="1">Uncharacterized protein</fullName>
    </submittedName>
</protein>
<organism evidence="1 2">
    <name type="scientific">Aspergillus aculeatinus CBS 121060</name>
    <dbReference type="NCBI Taxonomy" id="1448322"/>
    <lineage>
        <taxon>Eukaryota</taxon>
        <taxon>Fungi</taxon>
        <taxon>Dikarya</taxon>
        <taxon>Ascomycota</taxon>
        <taxon>Pezizomycotina</taxon>
        <taxon>Eurotiomycetes</taxon>
        <taxon>Eurotiomycetidae</taxon>
        <taxon>Eurotiales</taxon>
        <taxon>Aspergillaceae</taxon>
        <taxon>Aspergillus</taxon>
        <taxon>Aspergillus subgen. Circumdati</taxon>
    </lineage>
</organism>
<gene>
    <name evidence="1" type="ORF">BO66DRAFT_443323</name>
</gene>
<sequence>MSCNLLTNPSFETGTLSPWFTTVPNVNIATVTNATAAYDGNYYLTYRTALKQGRTSDLKTDYGNRGHSIAQTVRGLQRGTVYDFQAQIQIPDASSGVEYCFVDAYMGANATTGLIVSQLLEPSGAGWTTVRGSYRRRGRRAEDVLTVTGSCTSPGSSYVWDVLVDEVVLEAVGGCV</sequence>
<reference evidence="1" key="1">
    <citation type="submission" date="2018-02" db="EMBL/GenBank/DDBJ databases">
        <title>The genomes of Aspergillus section Nigri reveals drivers in fungal speciation.</title>
        <authorList>
            <consortium name="DOE Joint Genome Institute"/>
            <person name="Vesth T.C."/>
            <person name="Nybo J."/>
            <person name="Theobald S."/>
            <person name="Brandl J."/>
            <person name="Frisvad J.C."/>
            <person name="Nielsen K.F."/>
            <person name="Lyhne E.K."/>
            <person name="Kogle M.E."/>
            <person name="Kuo A."/>
            <person name="Riley R."/>
            <person name="Clum A."/>
            <person name="Nolan M."/>
            <person name="Lipzen A."/>
            <person name="Salamov A."/>
            <person name="Henrissat B."/>
            <person name="Wiebenga A."/>
            <person name="De vries R.P."/>
            <person name="Grigoriev I.V."/>
            <person name="Mortensen U.H."/>
            <person name="Andersen M.R."/>
            <person name="Baker S.E."/>
        </authorList>
    </citation>
    <scope>NUCLEOTIDE SEQUENCE</scope>
    <source>
        <strain evidence="1">CBS 121060</strain>
    </source>
</reference>
<evidence type="ECO:0000313" key="1">
    <source>
        <dbReference type="EMBL" id="RAH65174.1"/>
    </source>
</evidence>
<accession>A0ACD1GUN6</accession>
<name>A0ACD1GUN6_9EURO</name>
<evidence type="ECO:0000313" key="2">
    <source>
        <dbReference type="Proteomes" id="UP000249661"/>
    </source>
</evidence>